<evidence type="ECO:0000259" key="1">
    <source>
        <dbReference type="Pfam" id="PF03831"/>
    </source>
</evidence>
<feature type="domain" description="Protein YjdM C-terminal" evidence="1">
    <location>
        <begin position="8"/>
        <end position="43"/>
    </location>
</feature>
<evidence type="ECO:0000313" key="3">
    <source>
        <dbReference type="Proteomes" id="UP001163336"/>
    </source>
</evidence>
<evidence type="ECO:0000313" key="2">
    <source>
        <dbReference type="EMBL" id="BDT57446.1"/>
    </source>
</evidence>
<dbReference type="InterPro" id="IPR013988">
    <property type="entry name" value="YjdM_C"/>
</dbReference>
<reference evidence="2" key="1">
    <citation type="submission" date="2022-11" db="EMBL/GenBank/DDBJ databases">
        <title>Isolation and characterization of PLA-degrading bacterium Massilia sp. from Antarctic soil.</title>
        <authorList>
            <person name="Sato K."/>
            <person name="Gomez-Fuentes C."/>
            <person name="Ahmad S.A."/>
            <person name="Zulkharnain A."/>
        </authorList>
    </citation>
    <scope>NUCLEOTIDE SEQUENCE</scope>
    <source>
        <strain evidence="2">N-3</strain>
    </source>
</reference>
<dbReference type="Proteomes" id="UP001163336">
    <property type="component" value="Chromosome"/>
</dbReference>
<keyword evidence="3" id="KW-1185">Reference proteome</keyword>
<dbReference type="Gene3D" id="2.30.30.40">
    <property type="entry name" value="SH3 Domains"/>
    <property type="match status" value="1"/>
</dbReference>
<protein>
    <recommendedName>
        <fullName evidence="1">Protein YjdM C-terminal domain-containing protein</fullName>
    </recommendedName>
</protein>
<proteinExistence type="predicted"/>
<dbReference type="Pfam" id="PF03831">
    <property type="entry name" value="YjdM"/>
    <property type="match status" value="1"/>
</dbReference>
<sequence>MRGRRGQAGIKVKNIRLVECDHDTDCEIEGFGAMSLKSAFVRKS</sequence>
<dbReference type="SUPFAM" id="SSF82057">
    <property type="entry name" value="Prokaryotic SH3-related domain"/>
    <property type="match status" value="1"/>
</dbReference>
<gene>
    <name evidence="2" type="ORF">MasN3_09400</name>
</gene>
<name>A0ABN6TB71_9BURK</name>
<accession>A0ABN6TB71</accession>
<dbReference type="EMBL" id="AP026966">
    <property type="protein sequence ID" value="BDT57446.1"/>
    <property type="molecule type" value="Genomic_DNA"/>
</dbReference>
<organism evidence="2 3">
    <name type="scientific">Massilia varians</name>
    <dbReference type="NCBI Taxonomy" id="457921"/>
    <lineage>
        <taxon>Bacteria</taxon>
        <taxon>Pseudomonadati</taxon>
        <taxon>Pseudomonadota</taxon>
        <taxon>Betaproteobacteria</taxon>
        <taxon>Burkholderiales</taxon>
        <taxon>Oxalobacteraceae</taxon>
        <taxon>Telluria group</taxon>
        <taxon>Massilia</taxon>
    </lineage>
</organism>